<dbReference type="PROSITE" id="PS51292">
    <property type="entry name" value="ZF_RING_CH"/>
    <property type="match status" value="1"/>
</dbReference>
<feature type="transmembrane region" description="Helical" evidence="12">
    <location>
        <begin position="157"/>
        <end position="176"/>
    </location>
</feature>
<feature type="transmembrane region" description="Helical" evidence="12">
    <location>
        <begin position="76"/>
        <end position="93"/>
    </location>
</feature>
<comment type="caution">
    <text evidence="17">The sequence shown here is derived from an EMBL/GenBank/DDBJ whole genome shotgun (WGS) entry which is preliminary data.</text>
</comment>
<keyword evidence="4 12" id="KW-0812">Transmembrane</keyword>
<feature type="transmembrane region" description="Helical" evidence="12">
    <location>
        <begin position="1134"/>
        <end position="1153"/>
    </location>
</feature>
<keyword evidence="7" id="KW-0862">Zinc</keyword>
<keyword evidence="13" id="KW-0732">Signal</keyword>
<evidence type="ECO:0000256" key="9">
    <source>
        <dbReference type="ARBA" id="ARBA00023136"/>
    </source>
</evidence>
<evidence type="ECO:0000256" key="1">
    <source>
        <dbReference type="ARBA" id="ARBA00004141"/>
    </source>
</evidence>
<evidence type="ECO:0000256" key="11">
    <source>
        <dbReference type="SAM" id="MobiDB-lite"/>
    </source>
</evidence>
<evidence type="ECO:0000313" key="17">
    <source>
        <dbReference type="EMBL" id="OLQ03615.1"/>
    </source>
</evidence>
<dbReference type="SMART" id="SM00326">
    <property type="entry name" value="SH3"/>
    <property type="match status" value="1"/>
</dbReference>
<dbReference type="PROSITE" id="PS50235">
    <property type="entry name" value="USP_3"/>
    <property type="match status" value="1"/>
</dbReference>
<dbReference type="GO" id="GO:0016579">
    <property type="term" value="P:protein deubiquitination"/>
    <property type="evidence" value="ECO:0007669"/>
    <property type="project" value="InterPro"/>
</dbReference>
<keyword evidence="6" id="KW-0863">Zinc-finger</keyword>
<dbReference type="Pfam" id="PF12906">
    <property type="entry name" value="RINGv"/>
    <property type="match status" value="1"/>
</dbReference>
<dbReference type="OrthoDB" id="417143at2759"/>
<dbReference type="Gene3D" id="3.90.70.10">
    <property type="entry name" value="Cysteine proteinases"/>
    <property type="match status" value="1"/>
</dbReference>
<feature type="compositionally biased region" description="Basic and acidic residues" evidence="11">
    <location>
        <begin position="39"/>
        <end position="52"/>
    </location>
</feature>
<evidence type="ECO:0000259" key="16">
    <source>
        <dbReference type="PROSITE" id="PS51292"/>
    </source>
</evidence>
<dbReference type="InterPro" id="IPR001394">
    <property type="entry name" value="Peptidase_C19_UCH"/>
</dbReference>
<sequence>MKVFFAVLAWAACCAAQESGDDSGSCMALLQVTHERLRSNSTDRLDSGKEPSAKPTFKNGVRRHRVEHVPMLSEQPFWWMMAGLIILVTVVVIRMEVQERPAPADTAETAIESQAQSQASKETKEKGMKPSTPDDSAAARAEADAAEMEMFYSPANLKRLCFCFLALNTSMILWGIAQEFIMTNVYVGRNGDNLQIPSALFLVLCNRASAAIFSALILTIRQKQLFFDGCIDSLPPAVSNSLASWCQYSSLSYISFGLQTTAKSTKILPVVIISSLRGKLHSLTDYAECIVLTASCFVFGHESETAFDSSTTSTGLILLTIYIMCDSLTPHLQDVLFLKHKDLDVVQATLAMSCFALAFITAELLLSGALFSSINFIWQCPEALTHMLVLSLASTVTQYMISYTIKHFGPVVYTLIASTRQVLSVLVSCMLFQHDMSGLSIVAMFIIFGTLIVRAVRPLAKDHQELVSVEPEAFQRVPMLNFSARLSRFSPLFVCTMAIHVVYLVYSLLQEFLSSHTFESDLFNFPLTLVALSHSAGALLSLAALCASGHQVVAPGMIGTLLPATTDLVATSLQHAALYLMFFPAQSLMKTLKVLPVMLVGSCLQNRVYSSLDYVEGFLLTCYMKLRPKTVWQLGPAMEPSARDAEPLPLRARGLENENGANHCFLNVVIQAFWNLQSFRRRVLHAPEHDHAGSTAQNRVGATVYCALKTVFQEFQFSDADTLPPDCLRRALSSVYDAQGRFKIGDMEDATETIETILGCLHACNVSHGPACCPLQSQAEFVEEASDFGCHPMCLAHEVFGIEYVDITRCTFCGATREPSVSGAYLYRAYVTELIDCQSRTPAEQHIADRQSPFQDMVLQLTSKLAGQHPATLQEVLRKLCQRDADGKCAECNSRKTLVTERWLTKHPKTFILSLIWPTSTPGREALWLVLAMIQPQLHMDQIFQTNPQSDQSCAGPGPSKASQVEVGDAYCFHGMICYFGMHYVALFWCPARKRWILFDDTSVREKADWNSVTKVMMSGQYLPTLLFYEHVSEDAVLADSLEELTRQVNELEQQPSCAAMFIQLAVVEFCFVAFFVWDFQIHEVEEVEKKMSMAGIFMMFGYLTVDSFTSNFQDHIYQTTGLEPGHMLLGMESISGIMAWILTIVSGELPLAFQFIRSHPEITFFLTIFAMAAAVGAFSCVLTVRLFGPAVFTLIMTSRAIMSLLLSVICFQHEVAWEECLCLIVVSLVMLISSTRRVSAQLRQLDLSKHDDRLSLQPEETLPSLLFIAIFAVKLLSRSGTRRGHCAQKRCKDSHVAYSLYLYVEERPGVTEKAKKPQPASSPPHEQPRGSMPFCCPRRAGATAATAGVDGLECRLCLGQGEGELIAPCRCAGSMRWVHRACLDTWRASGQNPKAFTHCCACGFRYKLRKASEAVSPGRSVRPVWQRAADLISRPVQSLSVLPDTSKLSSDVCLTSCSSAPSGNAEHCQDSTDLTRLAAQYVVVDQSSTPTSTDCAEDDSSFCAIALYPFDPTALGGTEPGNFLALGVGQLMQVTHDSRSGWFWGHPATEPEKGGYFPKSHVVSFAAFCKLQRMYYAKPKGL</sequence>
<feature type="domain" description="RING-CH-type" evidence="16">
    <location>
        <begin position="1347"/>
        <end position="1410"/>
    </location>
</feature>
<evidence type="ECO:0000259" key="14">
    <source>
        <dbReference type="PROSITE" id="PS50002"/>
    </source>
</evidence>
<feature type="transmembrane region" description="Helical" evidence="12">
    <location>
        <begin position="529"/>
        <end position="549"/>
    </location>
</feature>
<dbReference type="SUPFAM" id="SSF57850">
    <property type="entry name" value="RING/U-box"/>
    <property type="match status" value="1"/>
</dbReference>
<dbReference type="SUPFAM" id="SSF54001">
    <property type="entry name" value="Cysteine proteinases"/>
    <property type="match status" value="1"/>
</dbReference>
<dbReference type="GO" id="GO:0008270">
    <property type="term" value="F:zinc ion binding"/>
    <property type="evidence" value="ECO:0007669"/>
    <property type="project" value="UniProtKB-KW"/>
</dbReference>
<dbReference type="InterPro" id="IPR036028">
    <property type="entry name" value="SH3-like_dom_sf"/>
</dbReference>
<dbReference type="SUPFAM" id="SSF50044">
    <property type="entry name" value="SH3-domain"/>
    <property type="match status" value="1"/>
</dbReference>
<dbReference type="GO" id="GO:0000139">
    <property type="term" value="C:Golgi membrane"/>
    <property type="evidence" value="ECO:0007669"/>
    <property type="project" value="TreeGrafter"/>
</dbReference>
<evidence type="ECO:0000256" key="12">
    <source>
        <dbReference type="SAM" id="Phobius"/>
    </source>
</evidence>
<evidence type="ECO:0000256" key="3">
    <source>
        <dbReference type="ARBA" id="ARBA00022448"/>
    </source>
</evidence>
<dbReference type="GO" id="GO:0022857">
    <property type="term" value="F:transmembrane transporter activity"/>
    <property type="evidence" value="ECO:0007669"/>
    <property type="project" value="TreeGrafter"/>
</dbReference>
<evidence type="ECO:0000313" key="18">
    <source>
        <dbReference type="Proteomes" id="UP000186817"/>
    </source>
</evidence>
<feature type="domain" description="SH3" evidence="14">
    <location>
        <begin position="1500"/>
        <end position="1568"/>
    </location>
</feature>
<dbReference type="GO" id="GO:0004843">
    <property type="term" value="F:cysteine-type deubiquitinase activity"/>
    <property type="evidence" value="ECO:0007669"/>
    <property type="project" value="InterPro"/>
</dbReference>
<protein>
    <submittedName>
        <fullName evidence="17">Adenosine 3'-phospho 5'-phosphosulfate transporter 1</fullName>
    </submittedName>
</protein>
<feature type="transmembrane region" description="Helical" evidence="12">
    <location>
        <begin position="383"/>
        <end position="401"/>
    </location>
</feature>
<evidence type="ECO:0000256" key="2">
    <source>
        <dbReference type="ARBA" id="ARBA00022443"/>
    </source>
</evidence>
<dbReference type="PROSITE" id="PS50002">
    <property type="entry name" value="SH3"/>
    <property type="match status" value="1"/>
</dbReference>
<feature type="domain" description="USP" evidence="15">
    <location>
        <begin position="653"/>
        <end position="1032"/>
    </location>
</feature>
<feature type="transmembrane region" description="Helical" evidence="12">
    <location>
        <begin position="1165"/>
        <end position="1185"/>
    </location>
</feature>
<proteinExistence type="predicted"/>
<dbReference type="InterPro" id="IPR011016">
    <property type="entry name" value="Znf_RING-CH"/>
</dbReference>
<dbReference type="SMART" id="SM00744">
    <property type="entry name" value="RINGv"/>
    <property type="match status" value="1"/>
</dbReference>
<dbReference type="CDD" id="cd16495">
    <property type="entry name" value="RING_CH-C4HC3_MARCH"/>
    <property type="match status" value="1"/>
</dbReference>
<evidence type="ECO:0000256" key="4">
    <source>
        <dbReference type="ARBA" id="ARBA00022692"/>
    </source>
</evidence>
<comment type="subcellular location">
    <subcellularLocation>
        <location evidence="1">Membrane</location>
        <topology evidence="1">Multi-pass membrane protein</topology>
    </subcellularLocation>
</comment>
<dbReference type="Gene3D" id="2.30.30.40">
    <property type="entry name" value="SH3 Domains"/>
    <property type="match status" value="1"/>
</dbReference>
<keyword evidence="2 10" id="KW-0728">SH3 domain</keyword>
<evidence type="ECO:0000256" key="10">
    <source>
        <dbReference type="PROSITE-ProRule" id="PRU00192"/>
    </source>
</evidence>
<name>A0A1Q9E869_SYMMI</name>
<evidence type="ECO:0000256" key="8">
    <source>
        <dbReference type="ARBA" id="ARBA00022989"/>
    </source>
</evidence>
<feature type="signal peptide" evidence="13">
    <location>
        <begin position="1"/>
        <end position="16"/>
    </location>
</feature>
<dbReference type="InterPro" id="IPR013083">
    <property type="entry name" value="Znf_RING/FYVE/PHD"/>
</dbReference>
<dbReference type="Pfam" id="PF08449">
    <property type="entry name" value="UAA"/>
    <property type="match status" value="2"/>
</dbReference>
<dbReference type="PANTHER" id="PTHR10778:SF13">
    <property type="entry name" value="ADENOSINE 3'-PHOSPHO 5'-PHOSPHOSULFATE TRANSPORTER 1"/>
    <property type="match status" value="1"/>
</dbReference>
<organism evidence="17 18">
    <name type="scientific">Symbiodinium microadriaticum</name>
    <name type="common">Dinoflagellate</name>
    <name type="synonym">Zooxanthella microadriatica</name>
    <dbReference type="NCBI Taxonomy" id="2951"/>
    <lineage>
        <taxon>Eukaryota</taxon>
        <taxon>Sar</taxon>
        <taxon>Alveolata</taxon>
        <taxon>Dinophyceae</taxon>
        <taxon>Suessiales</taxon>
        <taxon>Symbiodiniaceae</taxon>
        <taxon>Symbiodinium</taxon>
    </lineage>
</organism>
<evidence type="ECO:0000256" key="7">
    <source>
        <dbReference type="ARBA" id="ARBA00022833"/>
    </source>
</evidence>
<dbReference type="Gene3D" id="3.30.40.10">
    <property type="entry name" value="Zinc/RING finger domain, C3HC4 (zinc finger)"/>
    <property type="match status" value="1"/>
</dbReference>
<keyword evidence="5" id="KW-0479">Metal-binding</keyword>
<dbReference type="GO" id="GO:0005789">
    <property type="term" value="C:endoplasmic reticulum membrane"/>
    <property type="evidence" value="ECO:0007669"/>
    <property type="project" value="TreeGrafter"/>
</dbReference>
<dbReference type="InterPro" id="IPR028889">
    <property type="entry name" value="USP"/>
</dbReference>
<dbReference type="EMBL" id="LSRX01000232">
    <property type="protein sequence ID" value="OLQ03615.1"/>
    <property type="molecule type" value="Genomic_DNA"/>
</dbReference>
<dbReference type="Pfam" id="PF00443">
    <property type="entry name" value="UCH"/>
    <property type="match status" value="1"/>
</dbReference>
<dbReference type="CDD" id="cd00174">
    <property type="entry name" value="SH3"/>
    <property type="match status" value="1"/>
</dbReference>
<feature type="transmembrane region" description="Helical" evidence="12">
    <location>
        <begin position="561"/>
        <end position="582"/>
    </location>
</feature>
<gene>
    <name evidence="17" type="primary">slc35b2</name>
    <name evidence="17" type="ORF">AK812_SmicGene13418</name>
</gene>
<feature type="region of interest" description="Disordered" evidence="11">
    <location>
        <begin position="39"/>
        <end position="58"/>
    </location>
</feature>
<dbReference type="CDD" id="cd02257">
    <property type="entry name" value="Peptidase_C19"/>
    <property type="match status" value="1"/>
</dbReference>
<evidence type="ECO:0000256" key="6">
    <source>
        <dbReference type="ARBA" id="ARBA00022771"/>
    </source>
</evidence>
<feature type="transmembrane region" description="Helical" evidence="12">
    <location>
        <begin position="489"/>
        <end position="509"/>
    </location>
</feature>
<dbReference type="InterPro" id="IPR038765">
    <property type="entry name" value="Papain-like_cys_pep_sf"/>
</dbReference>
<dbReference type="InterPro" id="IPR013657">
    <property type="entry name" value="SCL35B1-4/HUT1"/>
</dbReference>
<feature type="chain" id="PRO_5012209541" evidence="13">
    <location>
        <begin position="17"/>
        <end position="1583"/>
    </location>
</feature>
<feature type="compositionally biased region" description="Polar residues" evidence="11">
    <location>
        <begin position="111"/>
        <end position="120"/>
    </location>
</feature>
<dbReference type="PANTHER" id="PTHR10778">
    <property type="entry name" value="SOLUTE CARRIER FAMILY 35 MEMBER B"/>
    <property type="match status" value="1"/>
</dbReference>
<dbReference type="Proteomes" id="UP000186817">
    <property type="component" value="Unassembled WGS sequence"/>
</dbReference>
<feature type="transmembrane region" description="Helical" evidence="12">
    <location>
        <begin position="196"/>
        <end position="218"/>
    </location>
</feature>
<evidence type="ECO:0000256" key="13">
    <source>
        <dbReference type="SAM" id="SignalP"/>
    </source>
</evidence>
<accession>A0A1Q9E869</accession>
<feature type="region of interest" description="Disordered" evidence="11">
    <location>
        <begin position="1312"/>
        <end position="1333"/>
    </location>
</feature>
<keyword evidence="3" id="KW-0813">Transport</keyword>
<feature type="transmembrane region" description="Helical" evidence="12">
    <location>
        <begin position="439"/>
        <end position="456"/>
    </location>
</feature>
<dbReference type="InterPro" id="IPR001452">
    <property type="entry name" value="SH3_domain"/>
</dbReference>
<keyword evidence="8 12" id="KW-1133">Transmembrane helix</keyword>
<reference evidence="17 18" key="1">
    <citation type="submission" date="2016-02" db="EMBL/GenBank/DDBJ databases">
        <title>Genome analysis of coral dinoflagellate symbionts highlights evolutionary adaptations to a symbiotic lifestyle.</title>
        <authorList>
            <person name="Aranda M."/>
            <person name="Li Y."/>
            <person name="Liew Y.J."/>
            <person name="Baumgarten S."/>
            <person name="Simakov O."/>
            <person name="Wilson M."/>
            <person name="Piel J."/>
            <person name="Ashoor H."/>
            <person name="Bougouffa S."/>
            <person name="Bajic V.B."/>
            <person name="Ryu T."/>
            <person name="Ravasi T."/>
            <person name="Bayer T."/>
            <person name="Micklem G."/>
            <person name="Kim H."/>
            <person name="Bhak J."/>
            <person name="Lajeunesse T.C."/>
            <person name="Voolstra C.R."/>
        </authorList>
    </citation>
    <scope>NUCLEOTIDE SEQUENCE [LARGE SCALE GENOMIC DNA]</scope>
    <source>
        <strain evidence="17 18">CCMP2467</strain>
    </source>
</reference>
<feature type="region of interest" description="Disordered" evidence="11">
    <location>
        <begin position="102"/>
        <end position="140"/>
    </location>
</feature>
<evidence type="ECO:0000259" key="15">
    <source>
        <dbReference type="PROSITE" id="PS50235"/>
    </source>
</evidence>
<evidence type="ECO:0000256" key="5">
    <source>
        <dbReference type="ARBA" id="ARBA00022723"/>
    </source>
</evidence>
<keyword evidence="9 12" id="KW-0472">Membrane</keyword>
<feature type="transmembrane region" description="Helical" evidence="12">
    <location>
        <begin position="348"/>
        <end position="371"/>
    </location>
</feature>
<keyword evidence="18" id="KW-1185">Reference proteome</keyword>